<keyword evidence="3" id="KW-1185">Reference proteome</keyword>
<evidence type="ECO:0000256" key="1">
    <source>
        <dbReference type="SAM" id="MobiDB-lite"/>
    </source>
</evidence>
<sequence>MPDAEAAEPANTPNRIDNANNDWQPTSELFSAFVLLHLPSRYNITLGHGTLYAVSNYVAPRHATPRHSNECRSTSARR</sequence>
<dbReference type="AlphaFoldDB" id="A0A811V166"/>
<feature type="compositionally biased region" description="Polar residues" evidence="1">
    <location>
        <begin position="11"/>
        <end position="22"/>
    </location>
</feature>
<gene>
    <name evidence="2" type="ORF">CCAP1982_LOCUS13579</name>
</gene>
<proteinExistence type="predicted"/>
<dbReference type="EMBL" id="CAJHJT010000034">
    <property type="protein sequence ID" value="CAD7005219.1"/>
    <property type="molecule type" value="Genomic_DNA"/>
</dbReference>
<protein>
    <submittedName>
        <fullName evidence="2">(Mediterranean fruit fly) hypothetical protein</fullName>
    </submittedName>
</protein>
<comment type="caution">
    <text evidence="2">The sequence shown here is derived from an EMBL/GenBank/DDBJ whole genome shotgun (WGS) entry which is preliminary data.</text>
</comment>
<evidence type="ECO:0000313" key="3">
    <source>
        <dbReference type="Proteomes" id="UP000606786"/>
    </source>
</evidence>
<evidence type="ECO:0000313" key="2">
    <source>
        <dbReference type="EMBL" id="CAD7005219.1"/>
    </source>
</evidence>
<accession>A0A811V166</accession>
<dbReference type="Proteomes" id="UP000606786">
    <property type="component" value="Unassembled WGS sequence"/>
</dbReference>
<reference evidence="2" key="1">
    <citation type="submission" date="2020-11" db="EMBL/GenBank/DDBJ databases">
        <authorList>
            <person name="Whitehead M."/>
        </authorList>
    </citation>
    <scope>NUCLEOTIDE SEQUENCE</scope>
    <source>
        <strain evidence="2">EGII</strain>
    </source>
</reference>
<organism evidence="2 3">
    <name type="scientific">Ceratitis capitata</name>
    <name type="common">Mediterranean fruit fly</name>
    <name type="synonym">Tephritis capitata</name>
    <dbReference type="NCBI Taxonomy" id="7213"/>
    <lineage>
        <taxon>Eukaryota</taxon>
        <taxon>Metazoa</taxon>
        <taxon>Ecdysozoa</taxon>
        <taxon>Arthropoda</taxon>
        <taxon>Hexapoda</taxon>
        <taxon>Insecta</taxon>
        <taxon>Pterygota</taxon>
        <taxon>Neoptera</taxon>
        <taxon>Endopterygota</taxon>
        <taxon>Diptera</taxon>
        <taxon>Brachycera</taxon>
        <taxon>Muscomorpha</taxon>
        <taxon>Tephritoidea</taxon>
        <taxon>Tephritidae</taxon>
        <taxon>Ceratitis</taxon>
        <taxon>Ceratitis</taxon>
    </lineage>
</organism>
<name>A0A811V166_CERCA</name>
<feature type="region of interest" description="Disordered" evidence="1">
    <location>
        <begin position="1"/>
        <end position="22"/>
    </location>
</feature>